<proteinExistence type="predicted"/>
<dbReference type="Proteomes" id="UP000836387">
    <property type="component" value="Unassembled WGS sequence"/>
</dbReference>
<name>A0ACA9UTQ9_BIOOC</name>
<reference evidence="1" key="1">
    <citation type="submission" date="2020-04" db="EMBL/GenBank/DDBJ databases">
        <authorList>
            <person name="Broberg M."/>
        </authorList>
    </citation>
    <scope>NUCLEOTIDE SEQUENCE</scope>
</reference>
<evidence type="ECO:0000313" key="2">
    <source>
        <dbReference type="Proteomes" id="UP000836387"/>
    </source>
</evidence>
<sequence length="304" mass="33617">MERLQPRQHRRQKLLKERRLPKEFRKVKVPKLKPTRQRKHNKKPPGIGRARKGNSPKRKAHIRRTFKQNAALTKGNKSTKLPDGAEASCSAKRGLGSVGAACKAKFDKVFNRKGKNPKSAQDPNVRKDAGTQKLEELAKKKGTELKPDTTYAIKEKIGGLMSLEYVAGGAEEHTATGKRCDLFVEGKKFGTKDNIQKNEGQVDTTLNAKGSTGSKVLVIRSKDAAYTEEHTWNTNKKKGGSELLGEMYSKFMGQNGPDGKKILEEGGKILTGDPDKQSGGKYNILGWKSRIAVAQHDFIEEAIG</sequence>
<accession>A0ACA9UTQ9</accession>
<protein>
    <submittedName>
        <fullName evidence="1">Uncharacterized protein</fullName>
    </submittedName>
</protein>
<reference evidence="1" key="2">
    <citation type="submission" date="2021-10" db="EMBL/GenBank/DDBJ databases">
        <authorList>
            <person name="Piombo E."/>
        </authorList>
    </citation>
    <scope>NUCLEOTIDE SEQUENCE</scope>
</reference>
<dbReference type="EMBL" id="CADEHS020000645">
    <property type="protein sequence ID" value="CAG9956631.1"/>
    <property type="molecule type" value="Genomic_DNA"/>
</dbReference>
<evidence type="ECO:0000313" key="1">
    <source>
        <dbReference type="EMBL" id="CAG9956631.1"/>
    </source>
</evidence>
<organism evidence="1 2">
    <name type="scientific">Clonostachys rosea f. rosea IK726</name>
    <dbReference type="NCBI Taxonomy" id="1349383"/>
    <lineage>
        <taxon>Eukaryota</taxon>
        <taxon>Fungi</taxon>
        <taxon>Dikarya</taxon>
        <taxon>Ascomycota</taxon>
        <taxon>Pezizomycotina</taxon>
        <taxon>Sordariomycetes</taxon>
        <taxon>Hypocreomycetidae</taxon>
        <taxon>Hypocreales</taxon>
        <taxon>Bionectriaceae</taxon>
        <taxon>Clonostachys</taxon>
    </lineage>
</organism>
<comment type="caution">
    <text evidence="1">The sequence shown here is derived from an EMBL/GenBank/DDBJ whole genome shotgun (WGS) entry which is preliminary data.</text>
</comment>
<keyword evidence="2" id="KW-1185">Reference proteome</keyword>
<gene>
    <name evidence="1" type="ORF">CRV2_00008542</name>
</gene>